<reference evidence="2" key="1">
    <citation type="journal article" date="2014" name="Int. J. Syst. Evol. Microbiol.">
        <title>Complete genome sequence of Corynebacterium casei LMG S-19264T (=DSM 44701T), isolated from a smear-ripened cheese.</title>
        <authorList>
            <consortium name="US DOE Joint Genome Institute (JGI-PGF)"/>
            <person name="Walter F."/>
            <person name="Albersmeier A."/>
            <person name="Kalinowski J."/>
            <person name="Ruckert C."/>
        </authorList>
    </citation>
    <scope>NUCLEOTIDE SEQUENCE</scope>
    <source>
        <strain evidence="2">JCM 4956</strain>
    </source>
</reference>
<keyword evidence="1" id="KW-0812">Transmembrane</keyword>
<evidence type="ECO:0000256" key="1">
    <source>
        <dbReference type="SAM" id="Phobius"/>
    </source>
</evidence>
<keyword evidence="3" id="KW-1185">Reference proteome</keyword>
<keyword evidence="1" id="KW-1133">Transmembrane helix</keyword>
<protein>
    <submittedName>
        <fullName evidence="2">Uncharacterized protein</fullName>
    </submittedName>
</protein>
<evidence type="ECO:0000313" key="2">
    <source>
        <dbReference type="EMBL" id="GGX82911.1"/>
    </source>
</evidence>
<accession>A0A918NNB6</accession>
<name>A0A918NNB6_9ACTN</name>
<reference evidence="2" key="2">
    <citation type="submission" date="2020-09" db="EMBL/GenBank/DDBJ databases">
        <authorList>
            <person name="Sun Q."/>
            <person name="Ohkuma M."/>
        </authorList>
    </citation>
    <scope>NUCLEOTIDE SEQUENCE</scope>
    <source>
        <strain evidence="2">JCM 4956</strain>
    </source>
</reference>
<gene>
    <name evidence="2" type="ORF">GCM10010515_58210</name>
</gene>
<dbReference type="EMBL" id="BMWD01000024">
    <property type="protein sequence ID" value="GGX82911.1"/>
    <property type="molecule type" value="Genomic_DNA"/>
</dbReference>
<sequence length="72" mass="7198">MPSGARTAGSGVGRTYSLAGPASAFAAVMATVIVLLLIGVPPESLAIVALAMGGLFGAWLGTGHMQGREEER</sequence>
<dbReference type="AlphaFoldDB" id="A0A918NNB6"/>
<feature type="transmembrane region" description="Helical" evidence="1">
    <location>
        <begin position="44"/>
        <end position="62"/>
    </location>
</feature>
<feature type="transmembrane region" description="Helical" evidence="1">
    <location>
        <begin position="16"/>
        <end position="38"/>
    </location>
</feature>
<keyword evidence="1" id="KW-0472">Membrane</keyword>
<proteinExistence type="predicted"/>
<comment type="caution">
    <text evidence="2">The sequence shown here is derived from an EMBL/GenBank/DDBJ whole genome shotgun (WGS) entry which is preliminary data.</text>
</comment>
<dbReference type="Proteomes" id="UP000645555">
    <property type="component" value="Unassembled WGS sequence"/>
</dbReference>
<organism evidence="2 3">
    <name type="scientific">Streptomyces fructofermentans</name>
    <dbReference type="NCBI Taxonomy" id="152141"/>
    <lineage>
        <taxon>Bacteria</taxon>
        <taxon>Bacillati</taxon>
        <taxon>Actinomycetota</taxon>
        <taxon>Actinomycetes</taxon>
        <taxon>Kitasatosporales</taxon>
        <taxon>Streptomycetaceae</taxon>
        <taxon>Streptomyces</taxon>
    </lineage>
</organism>
<evidence type="ECO:0000313" key="3">
    <source>
        <dbReference type="Proteomes" id="UP000645555"/>
    </source>
</evidence>